<dbReference type="STRING" id="4155.A0A022R3P9"/>
<dbReference type="Pfam" id="PF01370">
    <property type="entry name" value="Epimerase"/>
    <property type="match status" value="1"/>
</dbReference>
<gene>
    <name evidence="4" type="ORF">MIMGU_mgv1a0266901mg</name>
</gene>
<dbReference type="GO" id="GO:0016616">
    <property type="term" value="F:oxidoreductase activity, acting on the CH-OH group of donors, NAD or NADP as acceptor"/>
    <property type="evidence" value="ECO:0000318"/>
    <property type="project" value="GO_Central"/>
</dbReference>
<reference evidence="4 5" key="1">
    <citation type="journal article" date="2013" name="Proc. Natl. Acad. Sci. U.S.A.">
        <title>Fine-scale variation in meiotic recombination in Mimulus inferred from population shotgun sequencing.</title>
        <authorList>
            <person name="Hellsten U."/>
            <person name="Wright K.M."/>
            <person name="Jenkins J."/>
            <person name="Shu S."/>
            <person name="Yuan Y."/>
            <person name="Wessler S.R."/>
            <person name="Schmutz J."/>
            <person name="Willis J.H."/>
            <person name="Rokhsar D.S."/>
        </authorList>
    </citation>
    <scope>NUCLEOTIDE SEQUENCE [LARGE SCALE GENOMIC DNA]</scope>
    <source>
        <strain evidence="5">cv. DUN x IM62</strain>
    </source>
</reference>
<feature type="domain" description="NAD-dependent epimerase/dehydratase" evidence="3">
    <location>
        <begin position="3"/>
        <end position="88"/>
    </location>
</feature>
<evidence type="ECO:0000313" key="5">
    <source>
        <dbReference type="Proteomes" id="UP000030748"/>
    </source>
</evidence>
<keyword evidence="2" id="KW-0560">Oxidoreductase</keyword>
<dbReference type="InterPro" id="IPR050425">
    <property type="entry name" value="NAD(P)_dehydrat-like"/>
</dbReference>
<dbReference type="PANTHER" id="PTHR10366">
    <property type="entry name" value="NAD DEPENDENT EPIMERASE/DEHYDRATASE"/>
    <property type="match status" value="1"/>
</dbReference>
<dbReference type="AlphaFoldDB" id="A0A022R3P9"/>
<evidence type="ECO:0000256" key="2">
    <source>
        <dbReference type="ARBA" id="ARBA00023002"/>
    </source>
</evidence>
<dbReference type="eggNOG" id="KOG1502">
    <property type="taxonomic scope" value="Eukaryota"/>
</dbReference>
<feature type="non-terminal residue" evidence="4">
    <location>
        <position position="1"/>
    </location>
</feature>
<keyword evidence="5" id="KW-1185">Reference proteome</keyword>
<dbReference type="Gene3D" id="3.40.50.720">
    <property type="entry name" value="NAD(P)-binding Rossmann-like Domain"/>
    <property type="match status" value="1"/>
</dbReference>
<dbReference type="PANTHER" id="PTHR10366:SF852">
    <property type="entry name" value="CINNAMOYL-COA REDUCTASE CAD2"/>
    <property type="match status" value="1"/>
</dbReference>
<organism evidence="4 5">
    <name type="scientific">Erythranthe guttata</name>
    <name type="common">Yellow monkey flower</name>
    <name type="synonym">Mimulus guttatus</name>
    <dbReference type="NCBI Taxonomy" id="4155"/>
    <lineage>
        <taxon>Eukaryota</taxon>
        <taxon>Viridiplantae</taxon>
        <taxon>Streptophyta</taxon>
        <taxon>Embryophyta</taxon>
        <taxon>Tracheophyta</taxon>
        <taxon>Spermatophyta</taxon>
        <taxon>Magnoliopsida</taxon>
        <taxon>eudicotyledons</taxon>
        <taxon>Gunneridae</taxon>
        <taxon>Pentapetalae</taxon>
        <taxon>asterids</taxon>
        <taxon>lamiids</taxon>
        <taxon>Lamiales</taxon>
        <taxon>Phrymaceae</taxon>
        <taxon>Erythranthe</taxon>
    </lineage>
</organism>
<dbReference type="InterPro" id="IPR001509">
    <property type="entry name" value="Epimerase_deHydtase"/>
</dbReference>
<evidence type="ECO:0000313" key="4">
    <source>
        <dbReference type="EMBL" id="EYU34233.1"/>
    </source>
</evidence>
<accession>A0A022R3P9</accession>
<dbReference type="Proteomes" id="UP000030748">
    <property type="component" value="Unassembled WGS sequence"/>
</dbReference>
<protein>
    <recommendedName>
        <fullName evidence="3">NAD-dependent epimerase/dehydratase domain-containing protein</fullName>
    </recommendedName>
</protein>
<keyword evidence="1" id="KW-0521">NADP</keyword>
<dbReference type="InterPro" id="IPR036291">
    <property type="entry name" value="NAD(P)-bd_dom_sf"/>
</dbReference>
<evidence type="ECO:0000256" key="1">
    <source>
        <dbReference type="ARBA" id="ARBA00022857"/>
    </source>
</evidence>
<sequence>KWYLLSKTLAEEAACNFAKENGMDLLVINPGFVIGPLLQPTLNLTSQFFLNFIREGNSSGMPGGILMHVDVRDVASAHVLAFENPSANGRYCVVANVLYCSLNFFRDLYPTLNLPKSSEKNDATGTPPFQVSNQKAKSLGINFISLEQSVKDTIQSFKERNLVTFTI</sequence>
<evidence type="ECO:0000259" key="3">
    <source>
        <dbReference type="Pfam" id="PF01370"/>
    </source>
</evidence>
<name>A0A022R3P9_ERYGU</name>
<proteinExistence type="predicted"/>
<dbReference type="EMBL" id="KI630716">
    <property type="protein sequence ID" value="EYU34233.1"/>
    <property type="molecule type" value="Genomic_DNA"/>
</dbReference>
<dbReference type="SUPFAM" id="SSF51735">
    <property type="entry name" value="NAD(P)-binding Rossmann-fold domains"/>
    <property type="match status" value="1"/>
</dbReference>